<evidence type="ECO:0000313" key="2">
    <source>
        <dbReference type="Proteomes" id="UP000323597"/>
    </source>
</evidence>
<evidence type="ECO:0000313" key="1">
    <source>
        <dbReference type="EMBL" id="TYI75191.1"/>
    </source>
</evidence>
<keyword evidence="2" id="KW-1185">Reference proteome</keyword>
<dbReference type="Proteomes" id="UP000323597">
    <property type="component" value="Chromosome D07"/>
</dbReference>
<dbReference type="EMBL" id="CM017655">
    <property type="protein sequence ID" value="TYI75191.1"/>
    <property type="molecule type" value="Genomic_DNA"/>
</dbReference>
<accession>A0A5D2UC81</accession>
<name>A0A5D2UC81_GOSMU</name>
<protein>
    <submittedName>
        <fullName evidence="1">Uncharacterized protein</fullName>
    </submittedName>
</protein>
<gene>
    <name evidence="1" type="ORF">E1A91_D07G257600v1</name>
</gene>
<dbReference type="AlphaFoldDB" id="A0A5D2UC81"/>
<organism evidence="1 2">
    <name type="scientific">Gossypium mustelinum</name>
    <name type="common">Cotton</name>
    <name type="synonym">Gossypium caicoense</name>
    <dbReference type="NCBI Taxonomy" id="34275"/>
    <lineage>
        <taxon>Eukaryota</taxon>
        <taxon>Viridiplantae</taxon>
        <taxon>Streptophyta</taxon>
        <taxon>Embryophyta</taxon>
        <taxon>Tracheophyta</taxon>
        <taxon>Spermatophyta</taxon>
        <taxon>Magnoliopsida</taxon>
        <taxon>eudicotyledons</taxon>
        <taxon>Gunneridae</taxon>
        <taxon>Pentapetalae</taxon>
        <taxon>rosids</taxon>
        <taxon>malvids</taxon>
        <taxon>Malvales</taxon>
        <taxon>Malvaceae</taxon>
        <taxon>Malvoideae</taxon>
        <taxon>Gossypium</taxon>
    </lineage>
</organism>
<sequence length="29" mass="3410">MFDYRASHQMINNLTFKEHDSGGHNTRTT</sequence>
<proteinExistence type="predicted"/>
<reference evidence="1 2" key="1">
    <citation type="submission" date="2019-07" db="EMBL/GenBank/DDBJ databases">
        <title>WGS assembly of Gossypium mustelinum.</title>
        <authorList>
            <person name="Chen Z.J."/>
            <person name="Sreedasyam A."/>
            <person name="Ando A."/>
            <person name="Song Q."/>
            <person name="De L."/>
            <person name="Hulse-Kemp A."/>
            <person name="Ding M."/>
            <person name="Ye W."/>
            <person name="Kirkbride R."/>
            <person name="Jenkins J."/>
            <person name="Plott C."/>
            <person name="Lovell J."/>
            <person name="Lin Y.-M."/>
            <person name="Vaughn R."/>
            <person name="Liu B."/>
            <person name="Li W."/>
            <person name="Simpson S."/>
            <person name="Scheffler B."/>
            <person name="Saski C."/>
            <person name="Grover C."/>
            <person name="Hu G."/>
            <person name="Conover J."/>
            <person name="Carlson J."/>
            <person name="Shu S."/>
            <person name="Boston L."/>
            <person name="Williams M."/>
            <person name="Peterson D."/>
            <person name="Mcgee K."/>
            <person name="Jones D."/>
            <person name="Wendel J."/>
            <person name="Stelly D."/>
            <person name="Grimwood J."/>
            <person name="Schmutz J."/>
        </authorList>
    </citation>
    <scope>NUCLEOTIDE SEQUENCE [LARGE SCALE GENOMIC DNA]</scope>
    <source>
        <strain evidence="1">1408120.09</strain>
    </source>
</reference>